<name>A0A7T4DJN4_9MICO</name>
<keyword evidence="2" id="KW-0472">Membrane</keyword>
<dbReference type="Proteomes" id="UP000595374">
    <property type="component" value="Chromosome"/>
</dbReference>
<feature type="compositionally biased region" description="Basic and acidic residues" evidence="1">
    <location>
        <begin position="1"/>
        <end position="23"/>
    </location>
</feature>
<feature type="transmembrane region" description="Helical" evidence="2">
    <location>
        <begin position="85"/>
        <end position="106"/>
    </location>
</feature>
<accession>A0A7T4DJN4</accession>
<evidence type="ECO:0000256" key="2">
    <source>
        <dbReference type="SAM" id="Phobius"/>
    </source>
</evidence>
<organism evidence="3 4">
    <name type="scientific">Brevibacterium casei</name>
    <dbReference type="NCBI Taxonomy" id="33889"/>
    <lineage>
        <taxon>Bacteria</taxon>
        <taxon>Bacillati</taxon>
        <taxon>Actinomycetota</taxon>
        <taxon>Actinomycetes</taxon>
        <taxon>Micrococcales</taxon>
        <taxon>Brevibacteriaceae</taxon>
        <taxon>Brevibacterium</taxon>
    </lineage>
</organism>
<evidence type="ECO:0000313" key="3">
    <source>
        <dbReference type="EMBL" id="QQB14104.1"/>
    </source>
</evidence>
<sequence>MSSTPDEHDNERSAHGFDRDPGSRRTSALAAHLDSGLERVSGISDMPEADERERDVIFRSLAIGFTVFRWTSVAIALLFLASGLWWATVVVLASADLPFWVARFHARRRGVNLYRQSGLARREWTTRSTLMMLGVFAVMLGLIAFQSTVGHPLLPWSWSVGAPTELESSAPPIVGAAVGLIIGWSLRRKRSRAALK</sequence>
<protein>
    <submittedName>
        <fullName evidence="3">Uncharacterized protein</fullName>
    </submittedName>
</protein>
<evidence type="ECO:0000313" key="4">
    <source>
        <dbReference type="Proteomes" id="UP000595374"/>
    </source>
</evidence>
<keyword evidence="2" id="KW-1133">Transmembrane helix</keyword>
<reference evidence="3 4" key="1">
    <citation type="submission" date="2020-12" db="EMBL/GenBank/DDBJ databases">
        <title>FDA dAtabase for Regulatory Grade micrObial Sequences (FDA-ARGOS): Supporting development and validation of Infectious Disease Dx tests.</title>
        <authorList>
            <person name="Sproer C."/>
            <person name="Gronow S."/>
            <person name="Severitt S."/>
            <person name="Schroder I."/>
            <person name="Tallon L."/>
            <person name="Sadzewicz L."/>
            <person name="Zhao X."/>
            <person name="Boylan J."/>
            <person name="Ott S."/>
            <person name="Bowen H."/>
            <person name="Vavikolanu K."/>
            <person name="Mehta A."/>
            <person name="Aluvathingal J."/>
            <person name="Nadendla S."/>
            <person name="Lowell S."/>
            <person name="Myers T."/>
            <person name="Yan Y."/>
            <person name="Sichtig H."/>
        </authorList>
    </citation>
    <scope>NUCLEOTIDE SEQUENCE [LARGE SCALE GENOMIC DNA]</scope>
    <source>
        <strain evidence="3 4">FDAARGOS_990</strain>
    </source>
</reference>
<dbReference type="RefSeq" id="WP_198499221.1">
    <property type="nucleotide sequence ID" value="NZ_CP065989.1"/>
</dbReference>
<proteinExistence type="predicted"/>
<gene>
    <name evidence="3" type="ORF">I6H47_15225</name>
</gene>
<keyword evidence="2" id="KW-0812">Transmembrane</keyword>
<evidence type="ECO:0000256" key="1">
    <source>
        <dbReference type="SAM" id="MobiDB-lite"/>
    </source>
</evidence>
<feature type="region of interest" description="Disordered" evidence="1">
    <location>
        <begin position="1"/>
        <end position="27"/>
    </location>
</feature>
<dbReference type="EMBL" id="CP065989">
    <property type="protein sequence ID" value="QQB14104.1"/>
    <property type="molecule type" value="Genomic_DNA"/>
</dbReference>
<feature type="transmembrane region" description="Helical" evidence="2">
    <location>
        <begin position="127"/>
        <end position="149"/>
    </location>
</feature>
<dbReference type="AlphaFoldDB" id="A0A7T4DJN4"/>
<feature type="transmembrane region" description="Helical" evidence="2">
    <location>
        <begin position="56"/>
        <end position="79"/>
    </location>
</feature>
<feature type="transmembrane region" description="Helical" evidence="2">
    <location>
        <begin position="169"/>
        <end position="186"/>
    </location>
</feature>